<protein>
    <recommendedName>
        <fullName evidence="3">DUF2690 domain-containing protein</fullName>
    </recommendedName>
</protein>
<keyword evidence="1" id="KW-0732">Signal</keyword>
<proteinExistence type="predicted"/>
<dbReference type="Pfam" id="PF10901">
    <property type="entry name" value="DUF2690"/>
    <property type="match status" value="1"/>
</dbReference>
<dbReference type="AlphaFoldDB" id="A0A0L8N3Y9"/>
<dbReference type="PATRIC" id="fig|1961.12.peg.948"/>
<evidence type="ECO:0000256" key="1">
    <source>
        <dbReference type="SAM" id="SignalP"/>
    </source>
</evidence>
<evidence type="ECO:0008006" key="3">
    <source>
        <dbReference type="Google" id="ProtNLM"/>
    </source>
</evidence>
<gene>
    <name evidence="2" type="ORF">ADK75_04445</name>
</gene>
<sequence>MKARILAASLSAGALLATGLLAAPPASAAAAAPSCVGSACNGKNPANTTCQNDARTVAESSDPMGAMELRYSPSCRAAWGRFKINAPSGARIEIKNSQGKKYTTNGSGKFYSVMINDKDVKAWACGIWPSEFGGTNTACTGDY</sequence>
<evidence type="ECO:0000313" key="2">
    <source>
        <dbReference type="EMBL" id="KOG57250.1"/>
    </source>
</evidence>
<dbReference type="RefSeq" id="WP_030384997.1">
    <property type="nucleotide sequence ID" value="NZ_LGUV01000013.1"/>
</dbReference>
<dbReference type="Proteomes" id="UP000037084">
    <property type="component" value="Unassembled WGS sequence"/>
</dbReference>
<reference evidence="2" key="1">
    <citation type="submission" date="2015-07" db="EMBL/GenBank/DDBJ databases">
        <title>MeaNS - Measles Nucleotide Surveillance Program.</title>
        <authorList>
            <person name="Tran T."/>
            <person name="Druce J."/>
        </authorList>
    </citation>
    <scope>NUCLEOTIDE SEQUENCE</scope>
    <source>
        <strain evidence="2">NRRL B-1447</strain>
    </source>
</reference>
<feature type="signal peptide" evidence="1">
    <location>
        <begin position="1"/>
        <end position="28"/>
    </location>
</feature>
<dbReference type="OrthoDB" id="2863790at2"/>
<dbReference type="InterPro" id="IPR021224">
    <property type="entry name" value="DUF2690"/>
</dbReference>
<name>A0A0L8N3Y9_STRVG</name>
<organism evidence="2">
    <name type="scientific">Streptomyces virginiae</name>
    <name type="common">Streptomyces cinnamonensis</name>
    <dbReference type="NCBI Taxonomy" id="1961"/>
    <lineage>
        <taxon>Bacteria</taxon>
        <taxon>Bacillati</taxon>
        <taxon>Actinomycetota</taxon>
        <taxon>Actinomycetes</taxon>
        <taxon>Kitasatosporales</taxon>
        <taxon>Streptomycetaceae</taxon>
        <taxon>Streptomyces</taxon>
    </lineage>
</organism>
<feature type="chain" id="PRO_5005588074" description="DUF2690 domain-containing protein" evidence="1">
    <location>
        <begin position="29"/>
        <end position="143"/>
    </location>
</feature>
<dbReference type="EMBL" id="LGUV01000013">
    <property type="protein sequence ID" value="KOG57250.1"/>
    <property type="molecule type" value="Genomic_DNA"/>
</dbReference>
<comment type="caution">
    <text evidence="2">The sequence shown here is derived from an EMBL/GenBank/DDBJ whole genome shotgun (WGS) entry which is preliminary data.</text>
</comment>
<accession>A0A0L8N3Y9</accession>